<dbReference type="EMBL" id="CP063189">
    <property type="protein sequence ID" value="WCZ31782.1"/>
    <property type="molecule type" value="Genomic_DNA"/>
</dbReference>
<proteinExistence type="predicted"/>
<evidence type="ECO:0000313" key="2">
    <source>
        <dbReference type="EMBL" id="WCZ31782.1"/>
    </source>
</evidence>
<evidence type="ECO:0008006" key="4">
    <source>
        <dbReference type="Google" id="ProtNLM"/>
    </source>
</evidence>
<feature type="region of interest" description="Disordered" evidence="1">
    <location>
        <begin position="1"/>
        <end position="30"/>
    </location>
</feature>
<reference evidence="2 3" key="1">
    <citation type="submission" date="2020-10" db="EMBL/GenBank/DDBJ databases">
        <title>Complete genome sequence of Corynebacterium massiliense DSM 45435, type strain of Corynebacterium massiliense.</title>
        <authorList>
            <person name="Busche T."/>
            <person name="Kalinowski J."/>
            <person name="Ruckert C."/>
        </authorList>
    </citation>
    <scope>NUCLEOTIDE SEQUENCE [LARGE SCALE GENOMIC DNA]</scope>
    <source>
        <strain evidence="2 3">DSM 45435</strain>
    </source>
</reference>
<keyword evidence="3" id="KW-1185">Reference proteome</keyword>
<feature type="compositionally biased region" description="Basic and acidic residues" evidence="1">
    <location>
        <begin position="10"/>
        <end position="25"/>
    </location>
</feature>
<evidence type="ECO:0000313" key="3">
    <source>
        <dbReference type="Proteomes" id="UP001220064"/>
    </source>
</evidence>
<dbReference type="RefSeq" id="WP_022863443.1">
    <property type="nucleotide sequence ID" value="NZ_ATVG01000010.1"/>
</dbReference>
<dbReference type="Gene3D" id="3.90.1150.200">
    <property type="match status" value="1"/>
</dbReference>
<organism evidence="2 3">
    <name type="scientific">Corynebacterium massiliense DSM 45435</name>
    <dbReference type="NCBI Taxonomy" id="1121364"/>
    <lineage>
        <taxon>Bacteria</taxon>
        <taxon>Bacillati</taxon>
        <taxon>Actinomycetota</taxon>
        <taxon>Actinomycetes</taxon>
        <taxon>Mycobacteriales</taxon>
        <taxon>Corynebacteriaceae</taxon>
        <taxon>Corynebacterium</taxon>
    </lineage>
</organism>
<dbReference type="Proteomes" id="UP001220064">
    <property type="component" value="Chromosome"/>
</dbReference>
<evidence type="ECO:0000256" key="1">
    <source>
        <dbReference type="SAM" id="MobiDB-lite"/>
    </source>
</evidence>
<protein>
    <recommendedName>
        <fullName evidence="4">YdhG-like domain-containing protein</fullName>
    </recommendedName>
</protein>
<name>A0ABY7U7Z4_9CORY</name>
<gene>
    <name evidence="2" type="ORF">CMASS_01615</name>
</gene>
<accession>A0ABY7U7Z4</accession>
<dbReference type="SUPFAM" id="SSF159888">
    <property type="entry name" value="YdhG-like"/>
    <property type="match status" value="1"/>
</dbReference>
<sequence>MTENTGFSAAEREAMKQRAEELRREKGGKKKARNLEALQELIQNMPEDDKALAAEVHGIVTQEAPHLDARTWYGMPAYESDQGVVIYLQVASKFGVRYSTLGFNDSAQLDEGTMWPTAFAITTLDDVVRDRIHKLVRQAAPAPAPAPEN</sequence>